<dbReference type="SUPFAM" id="SSF50104">
    <property type="entry name" value="Translation proteins SH3-like domain"/>
    <property type="match status" value="1"/>
</dbReference>
<dbReference type="InterPro" id="IPR043425">
    <property type="entry name" value="NusG-like"/>
</dbReference>
<organism evidence="7 8">
    <name type="scientific">Thalassovita litoralis</name>
    <dbReference type="NCBI Taxonomy" id="1010611"/>
    <lineage>
        <taxon>Bacteria</taxon>
        <taxon>Pseudomonadati</taxon>
        <taxon>Pseudomonadota</taxon>
        <taxon>Alphaproteobacteria</taxon>
        <taxon>Rhodobacterales</taxon>
        <taxon>Roseobacteraceae</taxon>
        <taxon>Thalassovita</taxon>
    </lineage>
</organism>
<dbReference type="InterPro" id="IPR005824">
    <property type="entry name" value="KOW"/>
</dbReference>
<keyword evidence="4" id="KW-0806">Transcription termination</keyword>
<dbReference type="InterPro" id="IPR001062">
    <property type="entry name" value="Transcrpt_antiterm_NusG"/>
</dbReference>
<dbReference type="GO" id="GO:0006354">
    <property type="term" value="P:DNA-templated transcription elongation"/>
    <property type="evidence" value="ECO:0007669"/>
    <property type="project" value="InterPro"/>
</dbReference>
<sequence length="177" mass="20118">MGVEIYPKNKWFLALCKPNSHLIAEKNLTRQGFEVFLPMQEETRRARGRFLTRMQPLFPGYVFVAVDLSKGIYRKIHSTYGISRLVSFGEVPATVPSELIRELRARCDQDGKMLPQEDLDVGDQVKLIKGPFADFVATVDKISSEQRIWVLLDLLGRQTRVAVASTQVQRAWPGGRV</sequence>
<feature type="domain" description="NusG-like N-terminal" evidence="5">
    <location>
        <begin position="8"/>
        <end position="107"/>
    </location>
</feature>
<accession>A0A521FU28</accession>
<dbReference type="PANTHER" id="PTHR30265:SF7">
    <property type="entry name" value="TRANSCRIPTION ANTITERMINATION PROTEIN RFAH"/>
    <property type="match status" value="1"/>
</dbReference>
<dbReference type="PRINTS" id="PR00338">
    <property type="entry name" value="NUSGTNSCPFCT"/>
</dbReference>
<dbReference type="InterPro" id="IPR008991">
    <property type="entry name" value="Translation_prot_SH3-like_sf"/>
</dbReference>
<evidence type="ECO:0000259" key="6">
    <source>
        <dbReference type="SMART" id="SM00739"/>
    </source>
</evidence>
<gene>
    <name evidence="7" type="ORF">SAMN06265173_1493</name>
</gene>
<dbReference type="InterPro" id="IPR036735">
    <property type="entry name" value="NGN_dom_sf"/>
</dbReference>
<dbReference type="AlphaFoldDB" id="A0A521FU28"/>
<dbReference type="GO" id="GO:0031564">
    <property type="term" value="P:transcription antitermination"/>
    <property type="evidence" value="ECO:0007669"/>
    <property type="project" value="UniProtKB-KW"/>
</dbReference>
<name>A0A521FU28_9RHOB</name>
<dbReference type="CDD" id="cd09892">
    <property type="entry name" value="NGN_SP_RfaH"/>
    <property type="match status" value="1"/>
</dbReference>
<dbReference type="Pfam" id="PF02357">
    <property type="entry name" value="NusG"/>
    <property type="match status" value="1"/>
</dbReference>
<dbReference type="Proteomes" id="UP000316030">
    <property type="component" value="Unassembled WGS sequence"/>
</dbReference>
<evidence type="ECO:0000313" key="8">
    <source>
        <dbReference type="Proteomes" id="UP000316030"/>
    </source>
</evidence>
<evidence type="ECO:0000259" key="5">
    <source>
        <dbReference type="SMART" id="SM00738"/>
    </source>
</evidence>
<dbReference type="InterPro" id="IPR006645">
    <property type="entry name" value="NGN-like_dom"/>
</dbReference>
<dbReference type="GO" id="GO:0005829">
    <property type="term" value="C:cytosol"/>
    <property type="evidence" value="ECO:0007669"/>
    <property type="project" value="TreeGrafter"/>
</dbReference>
<dbReference type="RefSeq" id="WP_142494981.1">
    <property type="nucleotide sequence ID" value="NZ_FXTO01000049.1"/>
</dbReference>
<dbReference type="GO" id="GO:0006353">
    <property type="term" value="P:DNA-templated transcription termination"/>
    <property type="evidence" value="ECO:0007669"/>
    <property type="project" value="UniProtKB-KW"/>
</dbReference>
<evidence type="ECO:0000256" key="4">
    <source>
        <dbReference type="RuleBase" id="RU000538"/>
    </source>
</evidence>
<evidence type="ECO:0000256" key="1">
    <source>
        <dbReference type="ARBA" id="ARBA00022814"/>
    </source>
</evidence>
<comment type="function">
    <text evidence="4">Participates in transcription elongation, termination and antitermination.</text>
</comment>
<dbReference type="SMART" id="SM00739">
    <property type="entry name" value="KOW"/>
    <property type="match status" value="1"/>
</dbReference>
<dbReference type="SMART" id="SM00738">
    <property type="entry name" value="NGN"/>
    <property type="match status" value="1"/>
</dbReference>
<dbReference type="OrthoDB" id="9787731at2"/>
<evidence type="ECO:0000256" key="3">
    <source>
        <dbReference type="ARBA" id="ARBA00023163"/>
    </source>
</evidence>
<evidence type="ECO:0000313" key="7">
    <source>
        <dbReference type="EMBL" id="SMO99080.1"/>
    </source>
</evidence>
<keyword evidence="1 4" id="KW-0889">Transcription antitermination</keyword>
<dbReference type="Gene3D" id="3.30.70.940">
    <property type="entry name" value="NusG, N-terminal domain"/>
    <property type="match status" value="1"/>
</dbReference>
<proteinExistence type="inferred from homology"/>
<keyword evidence="3 4" id="KW-0804">Transcription</keyword>
<protein>
    <recommendedName>
        <fullName evidence="4">Transcription termination/antitermination protein NusG</fullName>
    </recommendedName>
</protein>
<dbReference type="PANTHER" id="PTHR30265">
    <property type="entry name" value="RHO-INTERACTING TRANSCRIPTION TERMINATION FACTOR NUSG"/>
    <property type="match status" value="1"/>
</dbReference>
<comment type="similarity">
    <text evidence="4">Belongs to the NusG family.</text>
</comment>
<dbReference type="EMBL" id="FXTO01000049">
    <property type="protein sequence ID" value="SMO99080.1"/>
    <property type="molecule type" value="Genomic_DNA"/>
</dbReference>
<dbReference type="GO" id="GO:0032784">
    <property type="term" value="P:regulation of DNA-templated transcription elongation"/>
    <property type="evidence" value="ECO:0007669"/>
    <property type="project" value="InterPro"/>
</dbReference>
<reference evidence="7 8" key="1">
    <citation type="submission" date="2017-05" db="EMBL/GenBank/DDBJ databases">
        <authorList>
            <person name="Varghese N."/>
            <person name="Submissions S."/>
        </authorList>
    </citation>
    <scope>NUCLEOTIDE SEQUENCE [LARGE SCALE GENOMIC DNA]</scope>
    <source>
        <strain evidence="7 8">DSM 29506</strain>
    </source>
</reference>
<dbReference type="SUPFAM" id="SSF82679">
    <property type="entry name" value="N-utilization substance G protein NusG, N-terminal domain"/>
    <property type="match status" value="1"/>
</dbReference>
<keyword evidence="2 4" id="KW-0805">Transcription regulation</keyword>
<evidence type="ECO:0000256" key="2">
    <source>
        <dbReference type="ARBA" id="ARBA00023015"/>
    </source>
</evidence>
<dbReference type="CDD" id="cd06091">
    <property type="entry name" value="KOW_NusG"/>
    <property type="match status" value="1"/>
</dbReference>
<feature type="domain" description="KOW" evidence="6">
    <location>
        <begin position="118"/>
        <end position="145"/>
    </location>
</feature>
<keyword evidence="8" id="KW-1185">Reference proteome</keyword>